<proteinExistence type="predicted"/>
<keyword evidence="7" id="KW-0862">Zinc</keyword>
<feature type="transmembrane region" description="Helical" evidence="9">
    <location>
        <begin position="12"/>
        <end position="34"/>
    </location>
</feature>
<accession>A0ABZ0UQI7</accession>
<dbReference type="Proteomes" id="UP001327219">
    <property type="component" value="Chromosome"/>
</dbReference>
<sequence length="447" mass="49879">MSSYNSLKIERVNFFLFGFTIFAIVSNFVLSAYYDLPAIIEKNVATEIAFGQDVDTSIKTHPVKDPLYINTEHVYKIKKGDTFTKILTSIGVKNEEANNIAKEMERIYDVKNLALGQTIKLSLQGKDGGRILSGSAPYKITVHIQDTVINGVYSQDKKQYAMKFAQPALNNDRKMIQGVVKDSLYRSAVNAGASPTEVANYIKLLSNEVDFRRDVRANSEFKMLVSSKDNTKDKKGNEGGILYAYLAVGNKKFEMYQYKDKNGKINYFHSDGRSVKKSLLNKPIKYAKVTSGYGVRVHPILKYRKMHTGIDYSAKIGTPILAAGDGIIQKVEYNAGYGRYVTIKHNGEYSTLYGHMSKVDSRIKRGARVKQGEVIGYVGNSGRSTGAHLHYEIKRYGKPINPSKAVPNVAAPLEGKGLMAFKDQKRTIDKLMNKSGNVRLAKNNTSK</sequence>
<dbReference type="InterPro" id="IPR011055">
    <property type="entry name" value="Dup_hybrid_motif"/>
</dbReference>
<feature type="domain" description="LysM" evidence="10">
    <location>
        <begin position="73"/>
        <end position="121"/>
    </location>
</feature>
<keyword evidence="6" id="KW-0378">Hydrolase</keyword>
<dbReference type="PANTHER" id="PTHR21666:SF289">
    <property type="entry name" value="L-ALA--D-GLU ENDOPEPTIDASE"/>
    <property type="match status" value="1"/>
</dbReference>
<evidence type="ECO:0000256" key="6">
    <source>
        <dbReference type="ARBA" id="ARBA00022801"/>
    </source>
</evidence>
<dbReference type="PANTHER" id="PTHR21666">
    <property type="entry name" value="PEPTIDASE-RELATED"/>
    <property type="match status" value="1"/>
</dbReference>
<dbReference type="InterPro" id="IPR045834">
    <property type="entry name" value="Csd3_N2"/>
</dbReference>
<evidence type="ECO:0000256" key="5">
    <source>
        <dbReference type="ARBA" id="ARBA00022729"/>
    </source>
</evidence>
<keyword evidence="9" id="KW-0812">Transmembrane</keyword>
<reference evidence="11 12" key="1">
    <citation type="submission" date="2022-11" db="EMBL/GenBank/DDBJ databases">
        <title>Host association and intracellularity evolved multiple times independently in the Rickettsiales.</title>
        <authorList>
            <person name="Castelli M."/>
            <person name="Nardi T."/>
            <person name="Gammuto L."/>
            <person name="Bellinzona G."/>
            <person name="Sabaneyeva E."/>
            <person name="Potekhin A."/>
            <person name="Serra V."/>
            <person name="Petroni G."/>
            <person name="Sassera D."/>
        </authorList>
    </citation>
    <scope>NUCLEOTIDE SEQUENCE [LARGE SCALE GENOMIC DNA]</scope>
    <source>
        <strain evidence="11 12">NDG2</strain>
    </source>
</reference>
<dbReference type="InterPro" id="IPR016047">
    <property type="entry name" value="M23ase_b-sheet_dom"/>
</dbReference>
<dbReference type="PROSITE" id="PS51782">
    <property type="entry name" value="LYSM"/>
    <property type="match status" value="1"/>
</dbReference>
<evidence type="ECO:0000256" key="7">
    <source>
        <dbReference type="ARBA" id="ARBA00022833"/>
    </source>
</evidence>
<gene>
    <name evidence="11" type="ORF">Bandiella_01112</name>
</gene>
<evidence type="ECO:0000313" key="11">
    <source>
        <dbReference type="EMBL" id="WPX96973.1"/>
    </source>
</evidence>
<evidence type="ECO:0000256" key="2">
    <source>
        <dbReference type="ARBA" id="ARBA00004196"/>
    </source>
</evidence>
<dbReference type="Gene3D" id="3.10.450.350">
    <property type="match status" value="2"/>
</dbReference>
<organism evidence="11 12">
    <name type="scientific">Candidatus Bandiella euplotis</name>
    <dbReference type="NCBI Taxonomy" id="1664265"/>
    <lineage>
        <taxon>Bacteria</taxon>
        <taxon>Pseudomonadati</taxon>
        <taxon>Pseudomonadota</taxon>
        <taxon>Alphaproteobacteria</taxon>
        <taxon>Rickettsiales</taxon>
        <taxon>Candidatus Midichloriaceae</taxon>
        <taxon>Candidatus Bandiella</taxon>
    </lineage>
</organism>
<evidence type="ECO:0000256" key="9">
    <source>
        <dbReference type="SAM" id="Phobius"/>
    </source>
</evidence>
<evidence type="ECO:0000313" key="12">
    <source>
        <dbReference type="Proteomes" id="UP001327219"/>
    </source>
</evidence>
<keyword evidence="9" id="KW-1133">Transmembrane helix</keyword>
<keyword evidence="3" id="KW-0645">Protease</keyword>
<evidence type="ECO:0000256" key="3">
    <source>
        <dbReference type="ARBA" id="ARBA00022670"/>
    </source>
</evidence>
<keyword evidence="12" id="KW-1185">Reference proteome</keyword>
<comment type="subcellular location">
    <subcellularLocation>
        <location evidence="2">Cell envelope</location>
    </subcellularLocation>
</comment>
<dbReference type="Gene3D" id="2.70.70.10">
    <property type="entry name" value="Glucose Permease (Domain IIA)"/>
    <property type="match status" value="1"/>
</dbReference>
<keyword evidence="5" id="KW-0732">Signal</keyword>
<evidence type="ECO:0000259" key="10">
    <source>
        <dbReference type="PROSITE" id="PS51782"/>
    </source>
</evidence>
<evidence type="ECO:0000256" key="1">
    <source>
        <dbReference type="ARBA" id="ARBA00001947"/>
    </source>
</evidence>
<name>A0ABZ0UQI7_9RICK</name>
<dbReference type="InterPro" id="IPR018392">
    <property type="entry name" value="LysM"/>
</dbReference>
<keyword evidence="9" id="KW-0472">Membrane</keyword>
<evidence type="ECO:0000256" key="8">
    <source>
        <dbReference type="ARBA" id="ARBA00023049"/>
    </source>
</evidence>
<dbReference type="Pfam" id="PF19425">
    <property type="entry name" value="Csd3_N2"/>
    <property type="match status" value="1"/>
</dbReference>
<protein>
    <submittedName>
        <fullName evidence="11">M23 family peptidase</fullName>
    </submittedName>
</protein>
<dbReference type="RefSeq" id="WP_323732637.1">
    <property type="nucleotide sequence ID" value="NZ_CP110820.1"/>
</dbReference>
<dbReference type="Pfam" id="PF01551">
    <property type="entry name" value="Peptidase_M23"/>
    <property type="match status" value="1"/>
</dbReference>
<keyword evidence="4" id="KW-0479">Metal-binding</keyword>
<dbReference type="CDD" id="cd12797">
    <property type="entry name" value="M23_peptidase"/>
    <property type="match status" value="1"/>
</dbReference>
<keyword evidence="8" id="KW-0482">Metalloprotease</keyword>
<comment type="cofactor">
    <cofactor evidence="1">
        <name>Zn(2+)</name>
        <dbReference type="ChEBI" id="CHEBI:29105"/>
    </cofactor>
</comment>
<dbReference type="InterPro" id="IPR050570">
    <property type="entry name" value="Cell_wall_metabolism_enzyme"/>
</dbReference>
<dbReference type="SUPFAM" id="SSF51261">
    <property type="entry name" value="Duplicated hybrid motif"/>
    <property type="match status" value="1"/>
</dbReference>
<dbReference type="EMBL" id="CP110820">
    <property type="protein sequence ID" value="WPX96973.1"/>
    <property type="molecule type" value="Genomic_DNA"/>
</dbReference>
<evidence type="ECO:0000256" key="4">
    <source>
        <dbReference type="ARBA" id="ARBA00022723"/>
    </source>
</evidence>